<dbReference type="RefSeq" id="WP_238075078.1">
    <property type="nucleotide sequence ID" value="NZ_JAKNJB010000047.1"/>
</dbReference>
<proteinExistence type="predicted"/>
<sequence>MEIKLDDKDLARKGIIRAAKSYSKHLSGKVFLYVFGNEYIEVMFRADDFLHMTGTGSTKMNAREFFRHARDGHLRRDQFRFLENYPFHLVNRKLSCLVRIHELTDREVAVLKDMRTGSLVYKIALSNLEFSVGMYQRGPLYSPRTLRVKDKSFENSGSGEIVDFIFARRYEETKYTTCTFQDSAKEIPAAVLSLLDPALTETLSPAPPPSDPQPKIP</sequence>
<organism evidence="2 3">
    <name type="scientific">Intestinimonas massiliensis</name>
    <name type="common">ex Afouda et al. 2020</name>
    <dbReference type="NCBI Taxonomy" id="1673721"/>
    <lineage>
        <taxon>Bacteria</taxon>
        <taxon>Bacillati</taxon>
        <taxon>Bacillota</taxon>
        <taxon>Clostridia</taxon>
        <taxon>Eubacteriales</taxon>
        <taxon>Intestinimonas</taxon>
    </lineage>
</organism>
<gene>
    <name evidence="2" type="ORF">L0P79_17565</name>
</gene>
<dbReference type="Pfam" id="PF18813">
    <property type="entry name" value="PBECR4"/>
    <property type="match status" value="1"/>
</dbReference>
<feature type="domain" description="Phage-Barnase-EndoU-ColicinE5/D-RelE like nuclease 4" evidence="1">
    <location>
        <begin position="15"/>
        <end position="182"/>
    </location>
</feature>
<reference evidence="2 3" key="1">
    <citation type="submission" date="2022-01" db="EMBL/GenBank/DDBJ databases">
        <title>Collection of gut derived symbiotic bacterial strains cultured from healthy donors.</title>
        <authorList>
            <person name="Lin H."/>
            <person name="Kohout C."/>
            <person name="Waligurski E."/>
            <person name="Pamer E.G."/>
        </authorList>
    </citation>
    <scope>NUCLEOTIDE SEQUENCE [LARGE SCALE GENOMIC DNA]</scope>
    <source>
        <strain evidence="2 3">DFI.3.7</strain>
    </source>
</reference>
<keyword evidence="3" id="KW-1185">Reference proteome</keyword>
<name>A0ABS9MED9_9FIRM</name>
<dbReference type="InterPro" id="IPR041420">
    <property type="entry name" value="PBECR4"/>
</dbReference>
<evidence type="ECO:0000259" key="1">
    <source>
        <dbReference type="Pfam" id="PF18813"/>
    </source>
</evidence>
<evidence type="ECO:0000313" key="2">
    <source>
        <dbReference type="EMBL" id="MCG4528850.1"/>
    </source>
</evidence>
<comment type="caution">
    <text evidence="2">The sequence shown here is derived from an EMBL/GenBank/DDBJ whole genome shotgun (WGS) entry which is preliminary data.</text>
</comment>
<protein>
    <submittedName>
        <fullName evidence="2">PBECR4 domain-containing protein</fullName>
    </submittedName>
</protein>
<accession>A0ABS9MED9</accession>
<evidence type="ECO:0000313" key="3">
    <source>
        <dbReference type="Proteomes" id="UP001200313"/>
    </source>
</evidence>
<dbReference type="EMBL" id="JAKNJB010000047">
    <property type="protein sequence ID" value="MCG4528850.1"/>
    <property type="molecule type" value="Genomic_DNA"/>
</dbReference>
<dbReference type="Proteomes" id="UP001200313">
    <property type="component" value="Unassembled WGS sequence"/>
</dbReference>